<comment type="similarity">
    <text evidence="6">Belongs to the major facilitator superfamily. Allantoate permease family.</text>
</comment>
<dbReference type="EMBL" id="MU854476">
    <property type="protein sequence ID" value="KAK4034523.1"/>
    <property type="molecule type" value="Genomic_DNA"/>
</dbReference>
<evidence type="ECO:0000256" key="1">
    <source>
        <dbReference type="ARBA" id="ARBA00004141"/>
    </source>
</evidence>
<comment type="caution">
    <text evidence="9">The sequence shown here is derived from an EMBL/GenBank/DDBJ whole genome shotgun (WGS) entry which is preliminary data.</text>
</comment>
<dbReference type="Pfam" id="PF07690">
    <property type="entry name" value="MFS_1"/>
    <property type="match status" value="1"/>
</dbReference>
<sequence length="525" mass="59915">MADSSKDKSATPADSIPAGQNTPVDEEPIVVSSSTQKPTRSLWVAWMYIFDWYPSHYSKEEKRLLRKQDSILLTLCCLMFFLKWLDQSNINTAYVSGMEEELNIRGNEYSLFGTFYNIGYLIFEIPSMMIISRPKLARWYLPTMETLWSILTFTQSRLSSVPQIYGLRFLLGVLETPAATGSIFLLTSWYRTDELFKRAGIWYISSNAGSMFGAYLQAAAHQNLNGVGGMSGWRWLFIIDGIISLPISIAGYFLFPGLPTSPRIWWLTEREQKLAQARMKADGVKESTKIGKRMLKRVFTHWHFYIAVLTYVFFQCTTYVAGQMTLWLKDEGYTVEQINIYSTGVQGTAIAIGIVATNLVMIYPIWVIFSIIAATLLFCNVCLLIWDIPLGLHFAVYYLLGSTSAVTPILFPWVNVIMKDDSEARAFTTGAMMTFGWVFFSFYPITVFPRLEAPQWRTGYTVNTVFTCCYWTLFIVGQLLWYRDRKKKTFVIEGSDEAAQLYLEEKERNAAADAQHVEAAPVTVK</sequence>
<keyword evidence="2" id="KW-0813">Transport</keyword>
<feature type="region of interest" description="Disordered" evidence="7">
    <location>
        <begin position="1"/>
        <end position="32"/>
    </location>
</feature>
<dbReference type="Gene3D" id="1.20.1250.20">
    <property type="entry name" value="MFS general substrate transporter like domains"/>
    <property type="match status" value="1"/>
</dbReference>
<evidence type="ECO:0000256" key="3">
    <source>
        <dbReference type="ARBA" id="ARBA00022692"/>
    </source>
</evidence>
<keyword evidence="10" id="KW-1185">Reference proteome</keyword>
<evidence type="ECO:0000256" key="5">
    <source>
        <dbReference type="ARBA" id="ARBA00023136"/>
    </source>
</evidence>
<feature type="transmembrane region" description="Helical" evidence="8">
    <location>
        <begin position="232"/>
        <end position="255"/>
    </location>
</feature>
<reference evidence="10" key="1">
    <citation type="journal article" date="2023" name="Mol. Phylogenet. Evol.">
        <title>Genome-scale phylogeny and comparative genomics of the fungal order Sordariales.</title>
        <authorList>
            <person name="Hensen N."/>
            <person name="Bonometti L."/>
            <person name="Westerberg I."/>
            <person name="Brannstrom I.O."/>
            <person name="Guillou S."/>
            <person name="Cros-Aarteil S."/>
            <person name="Calhoun S."/>
            <person name="Haridas S."/>
            <person name="Kuo A."/>
            <person name="Mondo S."/>
            <person name="Pangilinan J."/>
            <person name="Riley R."/>
            <person name="LaButti K."/>
            <person name="Andreopoulos B."/>
            <person name="Lipzen A."/>
            <person name="Chen C."/>
            <person name="Yan M."/>
            <person name="Daum C."/>
            <person name="Ng V."/>
            <person name="Clum A."/>
            <person name="Steindorff A."/>
            <person name="Ohm R.A."/>
            <person name="Martin F."/>
            <person name="Silar P."/>
            <person name="Natvig D.O."/>
            <person name="Lalanne C."/>
            <person name="Gautier V."/>
            <person name="Ament-Velasquez S.L."/>
            <person name="Kruys A."/>
            <person name="Hutchinson M.I."/>
            <person name="Powell A.J."/>
            <person name="Barry K."/>
            <person name="Miller A.N."/>
            <person name="Grigoriev I.V."/>
            <person name="Debuchy R."/>
            <person name="Gladieux P."/>
            <person name="Hiltunen Thoren M."/>
            <person name="Johannesson H."/>
        </authorList>
    </citation>
    <scope>NUCLEOTIDE SEQUENCE [LARGE SCALE GENOMIC DNA]</scope>
    <source>
        <strain evidence="10">CBS 284.82</strain>
    </source>
</reference>
<feature type="transmembrane region" description="Helical" evidence="8">
    <location>
        <begin position="426"/>
        <end position="448"/>
    </location>
</feature>
<dbReference type="InterPro" id="IPR036259">
    <property type="entry name" value="MFS_trans_sf"/>
</dbReference>
<keyword evidence="4 8" id="KW-1133">Transmembrane helix</keyword>
<evidence type="ECO:0000313" key="9">
    <source>
        <dbReference type="EMBL" id="KAK4034523.1"/>
    </source>
</evidence>
<dbReference type="Proteomes" id="UP001303115">
    <property type="component" value="Unassembled WGS sequence"/>
</dbReference>
<evidence type="ECO:0000256" key="6">
    <source>
        <dbReference type="ARBA" id="ARBA00037968"/>
    </source>
</evidence>
<dbReference type="InterPro" id="IPR011701">
    <property type="entry name" value="MFS"/>
</dbReference>
<dbReference type="PANTHER" id="PTHR43791">
    <property type="entry name" value="PERMEASE-RELATED"/>
    <property type="match status" value="1"/>
</dbReference>
<name>A0AAN6PD13_9PEZI</name>
<organism evidence="9 10">
    <name type="scientific">Parachaetomium inaequale</name>
    <dbReference type="NCBI Taxonomy" id="2588326"/>
    <lineage>
        <taxon>Eukaryota</taxon>
        <taxon>Fungi</taxon>
        <taxon>Dikarya</taxon>
        <taxon>Ascomycota</taxon>
        <taxon>Pezizomycotina</taxon>
        <taxon>Sordariomycetes</taxon>
        <taxon>Sordariomycetidae</taxon>
        <taxon>Sordariales</taxon>
        <taxon>Chaetomiaceae</taxon>
        <taxon>Parachaetomium</taxon>
    </lineage>
</organism>
<feature type="transmembrane region" description="Helical" evidence="8">
    <location>
        <begin position="392"/>
        <end position="414"/>
    </location>
</feature>
<evidence type="ECO:0000256" key="4">
    <source>
        <dbReference type="ARBA" id="ARBA00022989"/>
    </source>
</evidence>
<evidence type="ECO:0000256" key="8">
    <source>
        <dbReference type="SAM" id="Phobius"/>
    </source>
</evidence>
<evidence type="ECO:0000256" key="7">
    <source>
        <dbReference type="SAM" id="MobiDB-lite"/>
    </source>
</evidence>
<feature type="transmembrane region" description="Helical" evidence="8">
    <location>
        <begin position="164"/>
        <end position="189"/>
    </location>
</feature>
<evidence type="ECO:0000256" key="2">
    <source>
        <dbReference type="ARBA" id="ARBA00022448"/>
    </source>
</evidence>
<keyword evidence="5 8" id="KW-0472">Membrane</keyword>
<feature type="transmembrane region" description="Helical" evidence="8">
    <location>
        <begin position="201"/>
        <end position="220"/>
    </location>
</feature>
<gene>
    <name evidence="9" type="ORF">C8A01DRAFT_39004</name>
</gene>
<dbReference type="GO" id="GO:0022857">
    <property type="term" value="F:transmembrane transporter activity"/>
    <property type="evidence" value="ECO:0007669"/>
    <property type="project" value="InterPro"/>
</dbReference>
<keyword evidence="3 8" id="KW-0812">Transmembrane</keyword>
<accession>A0AAN6PD13</accession>
<dbReference type="GO" id="GO:0016020">
    <property type="term" value="C:membrane"/>
    <property type="evidence" value="ECO:0007669"/>
    <property type="project" value="UniProtKB-SubCell"/>
</dbReference>
<dbReference type="FunFam" id="1.20.1250.20:FF:000065">
    <property type="entry name" value="Putative MFS pantothenate transporter"/>
    <property type="match status" value="1"/>
</dbReference>
<dbReference type="SUPFAM" id="SSF103473">
    <property type="entry name" value="MFS general substrate transporter"/>
    <property type="match status" value="1"/>
</dbReference>
<dbReference type="AlphaFoldDB" id="A0AAN6PD13"/>
<comment type="subcellular location">
    <subcellularLocation>
        <location evidence="1">Membrane</location>
        <topology evidence="1">Multi-pass membrane protein</topology>
    </subcellularLocation>
</comment>
<evidence type="ECO:0000313" key="10">
    <source>
        <dbReference type="Proteomes" id="UP001303115"/>
    </source>
</evidence>
<feature type="transmembrane region" description="Helical" evidence="8">
    <location>
        <begin position="302"/>
        <end position="320"/>
    </location>
</feature>
<feature type="transmembrane region" description="Helical" evidence="8">
    <location>
        <begin position="109"/>
        <end position="127"/>
    </location>
</feature>
<feature type="transmembrane region" description="Helical" evidence="8">
    <location>
        <begin position="366"/>
        <end position="386"/>
    </location>
</feature>
<protein>
    <submittedName>
        <fullName evidence="9">Major facilitator superfamily domain-containing protein</fullName>
    </submittedName>
</protein>
<feature type="transmembrane region" description="Helical" evidence="8">
    <location>
        <begin position="340"/>
        <end position="359"/>
    </location>
</feature>
<proteinExistence type="inferred from homology"/>
<feature type="transmembrane region" description="Helical" evidence="8">
    <location>
        <begin position="460"/>
        <end position="482"/>
    </location>
</feature>
<dbReference type="PANTHER" id="PTHR43791:SF28">
    <property type="entry name" value="MAJOR FACILITATOR SUPERFAMILY (MFS) PROFILE DOMAIN-CONTAINING PROTEIN"/>
    <property type="match status" value="1"/>
</dbReference>